<gene>
    <name evidence="3" type="ORF">A2Z21_04875</name>
</gene>
<reference evidence="3 4" key="1">
    <citation type="journal article" date="2016" name="Nat. Commun.">
        <title>Thousands of microbial genomes shed light on interconnected biogeochemical processes in an aquifer system.</title>
        <authorList>
            <person name="Anantharaman K."/>
            <person name="Brown C.T."/>
            <person name="Hug L.A."/>
            <person name="Sharon I."/>
            <person name="Castelle C.J."/>
            <person name="Probst A.J."/>
            <person name="Thomas B.C."/>
            <person name="Singh A."/>
            <person name="Wilkins M.J."/>
            <person name="Karaoz U."/>
            <person name="Brodie E.L."/>
            <person name="Williams K.H."/>
            <person name="Hubbard S.S."/>
            <person name="Banfield J.F."/>
        </authorList>
    </citation>
    <scope>NUCLEOTIDE SEQUENCE [LARGE SCALE GENOMIC DNA]</scope>
    <source>
        <strain evidence="4">RBG_16_55_9</strain>
    </source>
</reference>
<feature type="transmembrane region" description="Helical" evidence="1">
    <location>
        <begin position="100"/>
        <end position="120"/>
    </location>
</feature>
<feature type="chain" id="PRO_5009521721" evidence="2">
    <location>
        <begin position="28"/>
        <end position="190"/>
    </location>
</feature>
<accession>A0A1F5UPV8</accession>
<feature type="transmembrane region" description="Helical" evidence="1">
    <location>
        <begin position="167"/>
        <end position="188"/>
    </location>
</feature>
<sequence length="190" mass="20602">MQHTNMRLMVTLVGLFTVVLFSSPAVAQDEFFNPQRGIGLSISFPFAFLPAVPLTTSSTFFLNLVAQGQLNQQLVNQLELRFFFDSLGFQTALTSLRESMLVLFSSSPAVFYLGSGIGAFPIRVPAVPSDGLLLSFLLRAGFEVQVASFGLFLDVSYETMPQPFADIAGGTFSPATISALLLSFGVLIHF</sequence>
<dbReference type="EMBL" id="MFGX01000112">
    <property type="protein sequence ID" value="OGF53182.1"/>
    <property type="molecule type" value="Genomic_DNA"/>
</dbReference>
<organism evidence="3 4">
    <name type="scientific">Fraserbacteria sp. (strain RBG_16_55_9)</name>
    <dbReference type="NCBI Taxonomy" id="1817864"/>
    <lineage>
        <taxon>Bacteria</taxon>
        <taxon>Candidatus Fraseribacteriota</taxon>
    </lineage>
</organism>
<evidence type="ECO:0000256" key="2">
    <source>
        <dbReference type="SAM" id="SignalP"/>
    </source>
</evidence>
<keyword evidence="2" id="KW-0732">Signal</keyword>
<feature type="transmembrane region" description="Helical" evidence="1">
    <location>
        <begin position="43"/>
        <end position="66"/>
    </location>
</feature>
<name>A0A1F5UPV8_FRAXR</name>
<evidence type="ECO:0000313" key="4">
    <source>
        <dbReference type="Proteomes" id="UP000179157"/>
    </source>
</evidence>
<dbReference type="Proteomes" id="UP000179157">
    <property type="component" value="Unassembled WGS sequence"/>
</dbReference>
<protein>
    <submittedName>
        <fullName evidence="3">Uncharacterized protein</fullName>
    </submittedName>
</protein>
<proteinExistence type="predicted"/>
<comment type="caution">
    <text evidence="3">The sequence shown here is derived from an EMBL/GenBank/DDBJ whole genome shotgun (WGS) entry which is preliminary data.</text>
</comment>
<evidence type="ECO:0000256" key="1">
    <source>
        <dbReference type="SAM" id="Phobius"/>
    </source>
</evidence>
<feature type="signal peptide" evidence="2">
    <location>
        <begin position="1"/>
        <end position="27"/>
    </location>
</feature>
<evidence type="ECO:0000313" key="3">
    <source>
        <dbReference type="EMBL" id="OGF53182.1"/>
    </source>
</evidence>
<keyword evidence="1" id="KW-0812">Transmembrane</keyword>
<keyword evidence="1" id="KW-0472">Membrane</keyword>
<dbReference type="AlphaFoldDB" id="A0A1F5UPV8"/>
<dbReference type="STRING" id="1817864.A2Z21_04875"/>
<keyword evidence="1" id="KW-1133">Transmembrane helix</keyword>